<dbReference type="Proteomes" id="UP000092460">
    <property type="component" value="Unassembled WGS sequence"/>
</dbReference>
<dbReference type="Pfam" id="PF16900">
    <property type="entry name" value="REPA_OB_2"/>
    <property type="match status" value="1"/>
</dbReference>
<feature type="compositionally biased region" description="Polar residues" evidence="5">
    <location>
        <begin position="119"/>
        <end position="132"/>
    </location>
</feature>
<dbReference type="STRING" id="67801.A0A1B0C533"/>
<reference evidence="8" key="1">
    <citation type="submission" date="2015-01" db="EMBL/GenBank/DDBJ databases">
        <authorList>
            <person name="Aksoy S."/>
            <person name="Warren W."/>
            <person name="Wilson R.K."/>
        </authorList>
    </citation>
    <scope>NUCLEOTIDE SEQUENCE [LARGE SCALE GENOMIC DNA]</scope>
    <source>
        <strain evidence="8">IAEA</strain>
    </source>
</reference>
<dbReference type="VEuPathDB" id="VectorBase:GPPI049393"/>
<feature type="domain" description="Replication protein A OB" evidence="6">
    <location>
        <begin position="151"/>
        <end position="221"/>
    </location>
</feature>
<feature type="compositionally biased region" description="Polar residues" evidence="5">
    <location>
        <begin position="91"/>
        <end position="111"/>
    </location>
</feature>
<protein>
    <recommendedName>
        <fullName evidence="6">Replication protein A OB domain-containing protein</fullName>
    </recommendedName>
</protein>
<dbReference type="Gene3D" id="2.40.50.140">
    <property type="entry name" value="Nucleic acid-binding proteins"/>
    <property type="match status" value="1"/>
</dbReference>
<name>A0A1B0C533_9MUSC</name>
<keyword evidence="3" id="KW-0238">DNA-binding</keyword>
<accession>A0A1B0C533</accession>
<reference evidence="7" key="2">
    <citation type="submission" date="2020-05" db="UniProtKB">
        <authorList>
            <consortium name="EnsemblMetazoa"/>
        </authorList>
    </citation>
    <scope>IDENTIFICATION</scope>
    <source>
        <strain evidence="7">IAEA</strain>
    </source>
</reference>
<keyword evidence="8" id="KW-1185">Reference proteome</keyword>
<proteinExistence type="predicted"/>
<evidence type="ECO:0000259" key="6">
    <source>
        <dbReference type="Pfam" id="PF16900"/>
    </source>
</evidence>
<feature type="region of interest" description="Disordered" evidence="5">
    <location>
        <begin position="80"/>
        <end position="132"/>
    </location>
</feature>
<evidence type="ECO:0000256" key="4">
    <source>
        <dbReference type="ARBA" id="ARBA00023242"/>
    </source>
</evidence>
<dbReference type="EnsemblMetazoa" id="GPPI049393-RA">
    <property type="protein sequence ID" value="GPPI049393-PA"/>
    <property type="gene ID" value="GPPI049393"/>
</dbReference>
<keyword evidence="2" id="KW-0235">DNA replication</keyword>
<dbReference type="AlphaFoldDB" id="A0A1B0C533"/>
<dbReference type="GO" id="GO:0005634">
    <property type="term" value="C:nucleus"/>
    <property type="evidence" value="ECO:0007669"/>
    <property type="project" value="UniProtKB-SubCell"/>
</dbReference>
<dbReference type="InterPro" id="IPR031657">
    <property type="entry name" value="REPA_OB_2"/>
</dbReference>
<dbReference type="SUPFAM" id="SSF50249">
    <property type="entry name" value="Nucleic acid-binding proteins"/>
    <property type="match status" value="2"/>
</dbReference>
<comment type="subcellular location">
    <subcellularLocation>
        <location evidence="1">Nucleus</location>
    </subcellularLocation>
</comment>
<evidence type="ECO:0000313" key="7">
    <source>
        <dbReference type="EnsemblMetazoa" id="GPPI049393-PA"/>
    </source>
</evidence>
<keyword evidence="4" id="KW-0539">Nucleus</keyword>
<dbReference type="GO" id="GO:0006260">
    <property type="term" value="P:DNA replication"/>
    <property type="evidence" value="ECO:0007669"/>
    <property type="project" value="UniProtKB-KW"/>
</dbReference>
<dbReference type="InterPro" id="IPR012340">
    <property type="entry name" value="NA-bd_OB-fold"/>
</dbReference>
<sequence>MWELLAAVARIMNSEEIEAPILQILGVKKIITEESELIRILISDAMLSTHLNLPCEEEQLKRVFIVMGLTVLHPGDHKIGEPVNPLDAPVSSAQKAAPTPTSLPSTSNNKSKPAKENRSFSNGNSKNTNLDQSMNAGLISPIASLSPYHNNKRTTNKEFKKRDPVLIDISDAAVTLTIWGEDAVNFDGQVQLVILVKGARNNEFNGGKSLSLGNGSNMKINPDIPEGYKLRGWFDNGGWEYIKNSVSAHASAIGGSAEWRTFLEARNLGRGDKPDYFQTKVVINVLVDLLSYLLTFDAYHRAGNHQRHGHPTFQDDLVFDLRL</sequence>
<evidence type="ECO:0000256" key="5">
    <source>
        <dbReference type="SAM" id="MobiDB-lite"/>
    </source>
</evidence>
<organism evidence="7 8">
    <name type="scientific">Glossina palpalis gambiensis</name>
    <dbReference type="NCBI Taxonomy" id="67801"/>
    <lineage>
        <taxon>Eukaryota</taxon>
        <taxon>Metazoa</taxon>
        <taxon>Ecdysozoa</taxon>
        <taxon>Arthropoda</taxon>
        <taxon>Hexapoda</taxon>
        <taxon>Insecta</taxon>
        <taxon>Pterygota</taxon>
        <taxon>Neoptera</taxon>
        <taxon>Endopterygota</taxon>
        <taxon>Diptera</taxon>
        <taxon>Brachycera</taxon>
        <taxon>Muscomorpha</taxon>
        <taxon>Hippoboscoidea</taxon>
        <taxon>Glossinidae</taxon>
        <taxon>Glossina</taxon>
    </lineage>
</organism>
<dbReference type="GO" id="GO:0003677">
    <property type="term" value="F:DNA binding"/>
    <property type="evidence" value="ECO:0007669"/>
    <property type="project" value="UniProtKB-KW"/>
</dbReference>
<dbReference type="CDD" id="cd04475">
    <property type="entry name" value="RPA1_DBD_B"/>
    <property type="match status" value="1"/>
</dbReference>
<evidence type="ECO:0000256" key="2">
    <source>
        <dbReference type="ARBA" id="ARBA00022705"/>
    </source>
</evidence>
<evidence type="ECO:0000256" key="3">
    <source>
        <dbReference type="ARBA" id="ARBA00023125"/>
    </source>
</evidence>
<evidence type="ECO:0000256" key="1">
    <source>
        <dbReference type="ARBA" id="ARBA00004123"/>
    </source>
</evidence>
<evidence type="ECO:0000313" key="8">
    <source>
        <dbReference type="Proteomes" id="UP000092460"/>
    </source>
</evidence>
<dbReference type="FunFam" id="2.40.50.140:FF:000064">
    <property type="entry name" value="Replication protein A subunit"/>
    <property type="match status" value="1"/>
</dbReference>
<dbReference type="EMBL" id="JXJN01025803">
    <property type="status" value="NOT_ANNOTATED_CDS"/>
    <property type="molecule type" value="Genomic_DNA"/>
</dbReference>